<comment type="similarity">
    <text evidence="1">Belongs to the FMO family.</text>
</comment>
<evidence type="ECO:0000256" key="4">
    <source>
        <dbReference type="ARBA" id="ARBA00022857"/>
    </source>
</evidence>
<dbReference type="Pfam" id="PF00743">
    <property type="entry name" value="FMO-like"/>
    <property type="match status" value="2"/>
</dbReference>
<dbReference type="AlphaFoldDB" id="A0A9P6X0V7"/>
<dbReference type="Pfam" id="PF13450">
    <property type="entry name" value="NAD_binding_8"/>
    <property type="match status" value="1"/>
</dbReference>
<gene>
    <name evidence="6" type="ORF">G6F64_010647</name>
</gene>
<dbReference type="EMBL" id="JAANQT010002274">
    <property type="protein sequence ID" value="KAG1302773.1"/>
    <property type="molecule type" value="Genomic_DNA"/>
</dbReference>
<dbReference type="GO" id="GO:0050660">
    <property type="term" value="F:flavin adenine dinucleotide binding"/>
    <property type="evidence" value="ECO:0007669"/>
    <property type="project" value="InterPro"/>
</dbReference>
<dbReference type="GO" id="GO:0050661">
    <property type="term" value="F:NADP binding"/>
    <property type="evidence" value="ECO:0007669"/>
    <property type="project" value="InterPro"/>
</dbReference>
<evidence type="ECO:0000256" key="2">
    <source>
        <dbReference type="ARBA" id="ARBA00022630"/>
    </source>
</evidence>
<comment type="caution">
    <text evidence="6">The sequence shown here is derived from an EMBL/GenBank/DDBJ whole genome shotgun (WGS) entry which is preliminary data.</text>
</comment>
<keyword evidence="2" id="KW-0285">Flavoprotein</keyword>
<keyword evidence="4" id="KW-0521">NADP</keyword>
<keyword evidence="3" id="KW-0274">FAD</keyword>
<dbReference type="InterPro" id="IPR036188">
    <property type="entry name" value="FAD/NAD-bd_sf"/>
</dbReference>
<evidence type="ECO:0000313" key="6">
    <source>
        <dbReference type="EMBL" id="KAG1302773.1"/>
    </source>
</evidence>
<dbReference type="InterPro" id="IPR020946">
    <property type="entry name" value="Flavin_mOase-like"/>
</dbReference>
<proteinExistence type="inferred from homology"/>
<organism evidence="6 7">
    <name type="scientific">Rhizopus oryzae</name>
    <name type="common">Mucormycosis agent</name>
    <name type="synonym">Rhizopus arrhizus var. delemar</name>
    <dbReference type="NCBI Taxonomy" id="64495"/>
    <lineage>
        <taxon>Eukaryota</taxon>
        <taxon>Fungi</taxon>
        <taxon>Fungi incertae sedis</taxon>
        <taxon>Mucoromycota</taxon>
        <taxon>Mucoromycotina</taxon>
        <taxon>Mucoromycetes</taxon>
        <taxon>Mucorales</taxon>
        <taxon>Mucorineae</taxon>
        <taxon>Rhizopodaceae</taxon>
        <taxon>Rhizopus</taxon>
    </lineage>
</organism>
<name>A0A9P6X0V7_RHIOR</name>
<evidence type="ECO:0008006" key="8">
    <source>
        <dbReference type="Google" id="ProtNLM"/>
    </source>
</evidence>
<dbReference type="OrthoDB" id="66881at2759"/>
<evidence type="ECO:0000256" key="3">
    <source>
        <dbReference type="ARBA" id="ARBA00022827"/>
    </source>
</evidence>
<sequence length="443" mass="50283">MTKSFINKHIKRVAVIGAGPGGIAALRALSKEGTFDTITVYERNAQIGGTWIYDSKVDPPPAVPSTDALEVDYTLKVDKLCSPIYASLRTNLPKDLMCFRDAPFSKSLPYFPSHEQVLDYVKSLAVSEGLLPMIKFSTRVDKIDHQDNSWKIVSTNLETGEQSEDKFDAVAVANGHYNVPFIPNIPGIEQLNQNKNIQVMHSRDYRTPDVFKGKTILVIGGGHSALDIVREASGAARKVYQCIRTQTELSQQAVERNTSNVEQIGLLKEFVHTRDTSIIECEDGKSLNDVDIIVFGTGYLFSYPFLPFQKGNLIQTGQKVHNLLHYMFYKHNPTLCFIGLPMRVVPFPLMQLQSTVMARYWCHKIPMLPFEESAKGTDDKKDFIMSLEQEFHYSDMLSAWSEGWLDRPLEEWQSNDAVTGRLSDKWKYLRENAFKIRKEHLGY</sequence>
<dbReference type="PRINTS" id="PR00370">
    <property type="entry name" value="FMOXYGENASE"/>
</dbReference>
<evidence type="ECO:0000256" key="1">
    <source>
        <dbReference type="ARBA" id="ARBA00009183"/>
    </source>
</evidence>
<protein>
    <recommendedName>
        <fullName evidence="8">Flavin-containing monooxygenase</fullName>
    </recommendedName>
</protein>
<dbReference type="GO" id="GO:0004499">
    <property type="term" value="F:N,N-dimethylaniline monooxygenase activity"/>
    <property type="evidence" value="ECO:0007669"/>
    <property type="project" value="InterPro"/>
</dbReference>
<dbReference type="PANTHER" id="PTHR23023">
    <property type="entry name" value="DIMETHYLANILINE MONOOXYGENASE"/>
    <property type="match status" value="1"/>
</dbReference>
<dbReference type="SUPFAM" id="SSF51905">
    <property type="entry name" value="FAD/NAD(P)-binding domain"/>
    <property type="match status" value="1"/>
</dbReference>
<dbReference type="InterPro" id="IPR000960">
    <property type="entry name" value="Flavin_mOase"/>
</dbReference>
<dbReference type="InterPro" id="IPR050346">
    <property type="entry name" value="FMO-like"/>
</dbReference>
<evidence type="ECO:0000313" key="7">
    <source>
        <dbReference type="Proteomes" id="UP000716291"/>
    </source>
</evidence>
<accession>A0A9P6X0V7</accession>
<keyword evidence="5" id="KW-0560">Oxidoreductase</keyword>
<evidence type="ECO:0000256" key="5">
    <source>
        <dbReference type="ARBA" id="ARBA00023002"/>
    </source>
</evidence>
<reference evidence="6" key="1">
    <citation type="journal article" date="2020" name="Microb. Genom.">
        <title>Genetic diversity of clinical and environmental Mucorales isolates obtained from an investigation of mucormycosis cases among solid organ transplant recipients.</title>
        <authorList>
            <person name="Nguyen M.H."/>
            <person name="Kaul D."/>
            <person name="Muto C."/>
            <person name="Cheng S.J."/>
            <person name="Richter R.A."/>
            <person name="Bruno V.M."/>
            <person name="Liu G."/>
            <person name="Beyhan S."/>
            <person name="Sundermann A.J."/>
            <person name="Mounaud S."/>
            <person name="Pasculle A.W."/>
            <person name="Nierman W.C."/>
            <person name="Driscoll E."/>
            <person name="Cumbie R."/>
            <person name="Clancy C.J."/>
            <person name="Dupont C.L."/>
        </authorList>
    </citation>
    <scope>NUCLEOTIDE SEQUENCE</scope>
    <source>
        <strain evidence="6">GL11</strain>
    </source>
</reference>
<dbReference type="Gene3D" id="3.50.50.60">
    <property type="entry name" value="FAD/NAD(P)-binding domain"/>
    <property type="match status" value="2"/>
</dbReference>
<dbReference type="Proteomes" id="UP000716291">
    <property type="component" value="Unassembled WGS sequence"/>
</dbReference>
<keyword evidence="7" id="KW-1185">Reference proteome</keyword>